<organism evidence="2 3">
    <name type="scientific">Brachionus plicatilis</name>
    <name type="common">Marine rotifer</name>
    <name type="synonym">Brachionus muelleri</name>
    <dbReference type="NCBI Taxonomy" id="10195"/>
    <lineage>
        <taxon>Eukaryota</taxon>
        <taxon>Metazoa</taxon>
        <taxon>Spiralia</taxon>
        <taxon>Gnathifera</taxon>
        <taxon>Rotifera</taxon>
        <taxon>Eurotatoria</taxon>
        <taxon>Monogononta</taxon>
        <taxon>Pseudotrocha</taxon>
        <taxon>Ploima</taxon>
        <taxon>Brachionidae</taxon>
        <taxon>Brachionus</taxon>
    </lineage>
</organism>
<gene>
    <name evidence="2" type="ORF">BpHYR1_046333</name>
</gene>
<evidence type="ECO:0000313" key="2">
    <source>
        <dbReference type="EMBL" id="RNA02616.1"/>
    </source>
</evidence>
<evidence type="ECO:0000313" key="3">
    <source>
        <dbReference type="Proteomes" id="UP000276133"/>
    </source>
</evidence>
<dbReference type="AlphaFoldDB" id="A0A3M7PU04"/>
<dbReference type="EMBL" id="REGN01008816">
    <property type="protein sequence ID" value="RNA02616.1"/>
    <property type="molecule type" value="Genomic_DNA"/>
</dbReference>
<comment type="caution">
    <text evidence="2">The sequence shown here is derived from an EMBL/GenBank/DDBJ whole genome shotgun (WGS) entry which is preliminary data.</text>
</comment>
<reference evidence="2 3" key="1">
    <citation type="journal article" date="2018" name="Sci. Rep.">
        <title>Genomic signatures of local adaptation to the degree of environmental predictability in rotifers.</title>
        <authorList>
            <person name="Franch-Gras L."/>
            <person name="Hahn C."/>
            <person name="Garcia-Roger E.M."/>
            <person name="Carmona M.J."/>
            <person name="Serra M."/>
            <person name="Gomez A."/>
        </authorList>
    </citation>
    <scope>NUCLEOTIDE SEQUENCE [LARGE SCALE GENOMIC DNA]</scope>
    <source>
        <strain evidence="2">HYR1</strain>
    </source>
</reference>
<keyword evidence="1" id="KW-0472">Membrane</keyword>
<sequence length="93" mass="10851">MHLMIQYASKQSKQLCSSAALEHFLGQLEVHDHDQMIKTCNEFSQKNLSLLSLALISLIFIRSYFIFDTFFLFNDLTLNKSKFMKNKVNLSKN</sequence>
<accession>A0A3M7PU04</accession>
<protein>
    <submittedName>
        <fullName evidence="2">Uncharacterized protein</fullName>
    </submittedName>
</protein>
<keyword evidence="3" id="KW-1185">Reference proteome</keyword>
<proteinExistence type="predicted"/>
<keyword evidence="1" id="KW-1133">Transmembrane helix</keyword>
<evidence type="ECO:0000256" key="1">
    <source>
        <dbReference type="SAM" id="Phobius"/>
    </source>
</evidence>
<keyword evidence="1" id="KW-0812">Transmembrane</keyword>
<dbReference type="Proteomes" id="UP000276133">
    <property type="component" value="Unassembled WGS sequence"/>
</dbReference>
<name>A0A3M7PU04_BRAPC</name>
<feature type="transmembrane region" description="Helical" evidence="1">
    <location>
        <begin position="48"/>
        <end position="67"/>
    </location>
</feature>